<dbReference type="CDD" id="cd05828">
    <property type="entry name" value="Sortase_D_1"/>
    <property type="match status" value="1"/>
</dbReference>
<feature type="transmembrane region" description="Helical" evidence="2">
    <location>
        <begin position="19"/>
        <end position="39"/>
    </location>
</feature>
<dbReference type="Pfam" id="PF04203">
    <property type="entry name" value="Sortase"/>
    <property type="match status" value="1"/>
</dbReference>
<dbReference type="GO" id="GO:0016787">
    <property type="term" value="F:hydrolase activity"/>
    <property type="evidence" value="ECO:0007669"/>
    <property type="project" value="UniProtKB-KW"/>
</dbReference>
<evidence type="ECO:0000313" key="3">
    <source>
        <dbReference type="EMBL" id="MBJ7599801.1"/>
    </source>
</evidence>
<gene>
    <name evidence="3" type="ORF">JF922_17205</name>
</gene>
<evidence type="ECO:0000256" key="1">
    <source>
        <dbReference type="ARBA" id="ARBA00022801"/>
    </source>
</evidence>
<evidence type="ECO:0000256" key="2">
    <source>
        <dbReference type="SAM" id="Phobius"/>
    </source>
</evidence>
<protein>
    <submittedName>
        <fullName evidence="3">Class D sortase</fullName>
    </submittedName>
</protein>
<sequence>MNASGGAVLPRGVRRTRSWGRLAGLVLIGFGLVLVLYWASDFVGAGIRERADEARWAQLLGGGQRPGDAAALAQPVDGIDFRLQVPRLGYSAIVREGVGLDVLAIGPGRYPTTSWPGQQGNVGVAAHNVNWIKFGDLRPGDQLVLETRYGTYRYRMTGSRIVTPDDTSVLRSQPDRQLTLTTCWPLWAGQFATRRLAVFAASSG</sequence>
<dbReference type="NCBIfam" id="TIGR01076">
    <property type="entry name" value="sortase_fam"/>
    <property type="match status" value="1"/>
</dbReference>
<dbReference type="AlphaFoldDB" id="A0A934K1F4"/>
<keyword evidence="4" id="KW-1185">Reference proteome</keyword>
<dbReference type="EMBL" id="JAEKNR010000174">
    <property type="protein sequence ID" value="MBJ7599801.1"/>
    <property type="molecule type" value="Genomic_DNA"/>
</dbReference>
<organism evidence="3 4">
    <name type="scientific">Candidatus Nephthysia bennettiae</name>
    <dbReference type="NCBI Taxonomy" id="3127016"/>
    <lineage>
        <taxon>Bacteria</taxon>
        <taxon>Bacillati</taxon>
        <taxon>Candidatus Dormiibacterota</taxon>
        <taxon>Candidatus Dormibacteria</taxon>
        <taxon>Candidatus Dormibacterales</taxon>
        <taxon>Candidatus Dormibacteraceae</taxon>
        <taxon>Candidatus Nephthysia</taxon>
    </lineage>
</organism>
<dbReference type="Gene3D" id="2.40.260.10">
    <property type="entry name" value="Sortase"/>
    <property type="match status" value="1"/>
</dbReference>
<dbReference type="Proteomes" id="UP000612893">
    <property type="component" value="Unassembled WGS sequence"/>
</dbReference>
<proteinExistence type="predicted"/>
<dbReference type="InterPro" id="IPR023365">
    <property type="entry name" value="Sortase_dom-sf"/>
</dbReference>
<dbReference type="RefSeq" id="WP_338203421.1">
    <property type="nucleotide sequence ID" value="NZ_JAEKNR010000174.1"/>
</dbReference>
<dbReference type="InterPro" id="IPR005754">
    <property type="entry name" value="Sortase"/>
</dbReference>
<reference evidence="3" key="1">
    <citation type="submission" date="2020-10" db="EMBL/GenBank/DDBJ databases">
        <title>Ca. Dormibacterota MAGs.</title>
        <authorList>
            <person name="Montgomery K."/>
        </authorList>
    </citation>
    <scope>NUCLEOTIDE SEQUENCE [LARGE SCALE GENOMIC DNA]</scope>
    <source>
        <strain evidence="3">SC8812_S17_10</strain>
    </source>
</reference>
<evidence type="ECO:0000313" key="4">
    <source>
        <dbReference type="Proteomes" id="UP000612893"/>
    </source>
</evidence>
<keyword evidence="2" id="KW-1133">Transmembrane helix</keyword>
<comment type="caution">
    <text evidence="3">The sequence shown here is derived from an EMBL/GenBank/DDBJ whole genome shotgun (WGS) entry which is preliminary data.</text>
</comment>
<keyword evidence="2" id="KW-0472">Membrane</keyword>
<dbReference type="SUPFAM" id="SSF63817">
    <property type="entry name" value="Sortase"/>
    <property type="match status" value="1"/>
</dbReference>
<dbReference type="InterPro" id="IPR041999">
    <property type="entry name" value="Sortase_D_1"/>
</dbReference>
<name>A0A934K1F4_9BACT</name>
<keyword evidence="1" id="KW-0378">Hydrolase</keyword>
<keyword evidence="2" id="KW-0812">Transmembrane</keyword>
<accession>A0A934K1F4</accession>